<accession>A0A1M6ZIS9</accession>
<keyword evidence="1" id="KW-1133">Transmembrane helix</keyword>
<keyword evidence="1" id="KW-0812">Transmembrane</keyword>
<protein>
    <recommendedName>
        <fullName evidence="4">Flp pilus assembly protein, pilin Flp</fullName>
    </recommendedName>
</protein>
<dbReference type="AlphaFoldDB" id="A0A1M6ZIS9"/>
<evidence type="ECO:0008006" key="4">
    <source>
        <dbReference type="Google" id="ProtNLM"/>
    </source>
</evidence>
<dbReference type="EMBL" id="FRCB01000001">
    <property type="protein sequence ID" value="SHL30340.1"/>
    <property type="molecule type" value="Genomic_DNA"/>
</dbReference>
<evidence type="ECO:0000313" key="3">
    <source>
        <dbReference type="Proteomes" id="UP000322545"/>
    </source>
</evidence>
<dbReference type="Proteomes" id="UP000322545">
    <property type="component" value="Unassembled WGS sequence"/>
</dbReference>
<gene>
    <name evidence="2" type="ORF">SAMN05443432_10174</name>
</gene>
<keyword evidence="1" id="KW-0472">Membrane</keyword>
<organism evidence="2 3">
    <name type="scientific">Roseovarius litoreus</name>
    <dbReference type="NCBI Taxonomy" id="1155722"/>
    <lineage>
        <taxon>Bacteria</taxon>
        <taxon>Pseudomonadati</taxon>
        <taxon>Pseudomonadota</taxon>
        <taxon>Alphaproteobacteria</taxon>
        <taxon>Rhodobacterales</taxon>
        <taxon>Roseobacteraceae</taxon>
        <taxon>Roseovarius</taxon>
    </lineage>
</organism>
<name>A0A1M6ZIS9_9RHOB</name>
<sequence>MNEYLKTFICNEDGAVTVDWVVITAAVVGLGVGVVTTLLAANNSIGNRVASTMNAAEIQSLNLE</sequence>
<dbReference type="RefSeq" id="WP_007816795.1">
    <property type="nucleotide sequence ID" value="NZ_FRCB01000001.1"/>
</dbReference>
<evidence type="ECO:0000313" key="2">
    <source>
        <dbReference type="EMBL" id="SHL30340.1"/>
    </source>
</evidence>
<feature type="transmembrane region" description="Helical" evidence="1">
    <location>
        <begin position="20"/>
        <end position="41"/>
    </location>
</feature>
<proteinExistence type="predicted"/>
<reference evidence="2 3" key="1">
    <citation type="submission" date="2016-11" db="EMBL/GenBank/DDBJ databases">
        <authorList>
            <person name="Varghese N."/>
            <person name="Submissions S."/>
        </authorList>
    </citation>
    <scope>NUCLEOTIDE SEQUENCE [LARGE SCALE GENOMIC DNA]</scope>
    <source>
        <strain evidence="2 3">DSM 28249</strain>
    </source>
</reference>
<evidence type="ECO:0000256" key="1">
    <source>
        <dbReference type="SAM" id="Phobius"/>
    </source>
</evidence>
<keyword evidence="3" id="KW-1185">Reference proteome</keyword>